<protein>
    <submittedName>
        <fullName evidence="7">ZZ type zinc finger domain-containing protein</fullName>
    </submittedName>
</protein>
<dbReference type="CDD" id="cd02340">
    <property type="entry name" value="ZZ_NBR1_like"/>
    <property type="match status" value="2"/>
</dbReference>
<feature type="region of interest" description="Disordered" evidence="5">
    <location>
        <begin position="275"/>
        <end position="298"/>
    </location>
</feature>
<dbReference type="SUPFAM" id="SSF57850">
    <property type="entry name" value="RING/U-box"/>
    <property type="match status" value="4"/>
</dbReference>
<feature type="compositionally biased region" description="Pro residues" evidence="5">
    <location>
        <begin position="545"/>
        <end position="554"/>
    </location>
</feature>
<dbReference type="Proteomes" id="UP000054567">
    <property type="component" value="Unassembled WGS sequence"/>
</dbReference>
<dbReference type="PROSITE" id="PS50135">
    <property type="entry name" value="ZF_ZZ_2"/>
    <property type="match status" value="1"/>
</dbReference>
<dbReference type="GO" id="GO:0008270">
    <property type="term" value="F:zinc ion binding"/>
    <property type="evidence" value="ECO:0007669"/>
    <property type="project" value="UniProtKB-KW"/>
</dbReference>
<dbReference type="Pfam" id="PF16158">
    <property type="entry name" value="N_BRCA1_IG"/>
    <property type="match status" value="1"/>
</dbReference>
<keyword evidence="1" id="KW-0479">Metal-binding</keyword>
<reference evidence="8" key="3">
    <citation type="journal article" date="2010" name="Genome Res.">
        <title>Population genomic sequencing of Coccidioides fungi reveals recent hybridization and transposon control.</title>
        <authorList>
            <person name="Neafsey D.E."/>
            <person name="Barker B.M."/>
            <person name="Sharpton T.J."/>
            <person name="Stajich J.E."/>
            <person name="Park D.J."/>
            <person name="Whiston E."/>
            <person name="Hung C.-Y."/>
            <person name="McMahan C."/>
            <person name="White J."/>
            <person name="Sykes S."/>
            <person name="Heiman D."/>
            <person name="Young S."/>
            <person name="Zeng Q."/>
            <person name="Abouelleil A."/>
            <person name="Aftuck L."/>
            <person name="Bessette D."/>
            <person name="Brown A."/>
            <person name="FitzGerald M."/>
            <person name="Lui A."/>
            <person name="Macdonald J.P."/>
            <person name="Priest M."/>
            <person name="Orbach M.J."/>
            <person name="Galgiani J.N."/>
            <person name="Kirkland T.N."/>
            <person name="Cole G.T."/>
            <person name="Birren B.W."/>
            <person name="Henn M.R."/>
            <person name="Taylor J.W."/>
            <person name="Rounsley S.D."/>
        </authorList>
    </citation>
    <scope>NUCLEOTIDE SEQUENCE [LARGE SCALE GENOMIC DNA]</scope>
    <source>
        <strain evidence="8">RMSCC 3488</strain>
    </source>
</reference>
<dbReference type="InterPro" id="IPR043145">
    <property type="entry name" value="Znf_ZZ_sf"/>
</dbReference>
<dbReference type="Gene3D" id="3.30.60.90">
    <property type="match status" value="4"/>
</dbReference>
<feature type="region of interest" description="Disordered" evidence="5">
    <location>
        <begin position="705"/>
        <end position="777"/>
    </location>
</feature>
<dbReference type="PANTHER" id="PTHR20930:SF0">
    <property type="entry name" value="PROTEIN ILRUN"/>
    <property type="match status" value="1"/>
</dbReference>
<evidence type="ECO:0000256" key="5">
    <source>
        <dbReference type="SAM" id="MobiDB-lite"/>
    </source>
</evidence>
<evidence type="ECO:0000259" key="6">
    <source>
        <dbReference type="PROSITE" id="PS50135"/>
    </source>
</evidence>
<keyword evidence="2 4" id="KW-0863">Zinc-finger</keyword>
<feature type="domain" description="ZZ-type" evidence="6">
    <location>
        <begin position="433"/>
        <end position="493"/>
    </location>
</feature>
<name>A0A0J6F557_COCPO</name>
<proteinExistence type="predicted"/>
<dbReference type="VEuPathDB" id="FungiDB:CPAG_00777"/>
<dbReference type="InterPro" id="IPR013783">
    <property type="entry name" value="Ig-like_fold"/>
</dbReference>
<feature type="region of interest" description="Disordered" evidence="5">
    <location>
        <begin position="499"/>
        <end position="522"/>
    </location>
</feature>
<dbReference type="CDD" id="cd14947">
    <property type="entry name" value="NBR1_like"/>
    <property type="match status" value="1"/>
</dbReference>
<gene>
    <name evidence="7" type="ORF">CPAG_00777</name>
</gene>
<feature type="compositionally biased region" description="Basic and acidic residues" evidence="5">
    <location>
        <begin position="718"/>
        <end position="732"/>
    </location>
</feature>
<dbReference type="Gene3D" id="2.60.40.10">
    <property type="entry name" value="Immunoglobulins"/>
    <property type="match status" value="1"/>
</dbReference>
<evidence type="ECO:0000313" key="7">
    <source>
        <dbReference type="EMBL" id="KMM64425.1"/>
    </source>
</evidence>
<feature type="compositionally biased region" description="Polar residues" evidence="5">
    <location>
        <begin position="751"/>
        <end position="763"/>
    </location>
</feature>
<dbReference type="AlphaFoldDB" id="A0A0J6F557"/>
<dbReference type="PANTHER" id="PTHR20930">
    <property type="entry name" value="OVARIAN CARCINOMA ANTIGEN CA125-RELATED"/>
    <property type="match status" value="1"/>
</dbReference>
<sequence>MNRSVGPDTLIAIKANYEGTNRRFKLPLKDLEAYTFPRKIREVLSLSVDSNVVIERYSDSAARWVTLNSSDTAIYKQLYRAAKAKTKLRIKITESKQKPECVSEQELQPAHANESTISSTVHSARGSYLNTVLNDPLPITDSDHGASFKERNHTPATKAVVDIEKPTREPEDAWKTDREGRLHFNNRTNVAATFYIDCNHCGNSIPNAHWHCSICEDGDYDLCQRCIDSGLLCPGEDHWLIKRSVIDGLVVNSTTETIAPKSQEQVTKEFAEEVEEPGLATVEEEAELEAPDAPEPEPTVEMRTCNSCFQDFEEAQLVTCFDCHDYDLCFSCIINDVHGHHPGHSFFFTHDVGTSSVKDTVGHLCDPGRGVRHMALCDGCDKRIRGVRHKCLDCPDFDFCGECVHAAPATHPGHRFVPLYEPIPAAIDSYEVHHGVYCDGPLCQGKGDNLYITGDRYKCAICHDTDFCSRCEAHPDNTHNRTHPLLKFKTAVRHVSISTMGENDRGQPLQRMGDRPNTKTSFTEPMAVGVSHAATQVQKTSDLPAPRPPSPPLPTLKGEKVSSPGDLASSGQLQAQFMRDTYPDGFELPRDTVFTKTWTLQNSGAAPWPQGCSVRFAGGDTMFNIDSDHPTSTSELISAMESNKITKPVAPGDSADFRLTLKTPLREGRAISYWRLKTPDGAPFGDRLWCDVAVVSGSKYITIEESDKPENGSGTESAHCEDATGFEDKAEEPLAASDMVFPKLERESPEMSISDTKTTSSATCWDGREDEHDLADDVESLTMDDADTDGFLTDEEYDILDASDQEFPVGTQKHEQK</sequence>
<reference evidence="7 8" key="1">
    <citation type="submission" date="2007-06" db="EMBL/GenBank/DDBJ databases">
        <title>The Genome Sequence of Coccidioides posadasii RMSCC_3488.</title>
        <authorList>
            <consortium name="Coccidioides Genome Resources Consortium"/>
            <consortium name="The Broad Institute Genome Sequencing Platform"/>
            <person name="Henn M.R."/>
            <person name="Sykes S."/>
            <person name="Young S."/>
            <person name="Jaffe D."/>
            <person name="Berlin A."/>
            <person name="Alvarez P."/>
            <person name="Butler J."/>
            <person name="Gnerre S."/>
            <person name="Grabherr M."/>
            <person name="Mauceli E."/>
            <person name="Brockman W."/>
            <person name="Kodira C."/>
            <person name="Alvarado L."/>
            <person name="Zeng Q."/>
            <person name="Crawford M."/>
            <person name="Antoine C."/>
            <person name="Devon K."/>
            <person name="Galgiani J."/>
            <person name="Orsborn K."/>
            <person name="Lewis M.L."/>
            <person name="Nusbaum C."/>
            <person name="Galagan J."/>
            <person name="Birren B."/>
        </authorList>
    </citation>
    <scope>NUCLEOTIDE SEQUENCE [LARGE SCALE GENOMIC DNA]</scope>
    <source>
        <strain evidence="7 8">RMSCC 3488</strain>
    </source>
</reference>
<evidence type="ECO:0000256" key="2">
    <source>
        <dbReference type="ARBA" id="ARBA00022771"/>
    </source>
</evidence>
<evidence type="ECO:0000256" key="4">
    <source>
        <dbReference type="PROSITE-ProRule" id="PRU00228"/>
    </source>
</evidence>
<evidence type="ECO:0000256" key="3">
    <source>
        <dbReference type="ARBA" id="ARBA00022833"/>
    </source>
</evidence>
<dbReference type="SMART" id="SM00291">
    <property type="entry name" value="ZnF_ZZ"/>
    <property type="match status" value="4"/>
</dbReference>
<organism evidence="7 8">
    <name type="scientific">Coccidioides posadasii RMSCC 3488</name>
    <dbReference type="NCBI Taxonomy" id="454284"/>
    <lineage>
        <taxon>Eukaryota</taxon>
        <taxon>Fungi</taxon>
        <taxon>Dikarya</taxon>
        <taxon>Ascomycota</taxon>
        <taxon>Pezizomycotina</taxon>
        <taxon>Eurotiomycetes</taxon>
        <taxon>Eurotiomycetidae</taxon>
        <taxon>Onygenales</taxon>
        <taxon>Onygenaceae</taxon>
        <taxon>Coccidioides</taxon>
    </lineage>
</organism>
<reference evidence="8" key="2">
    <citation type="journal article" date="2009" name="Genome Res.">
        <title>Comparative genomic analyses of the human fungal pathogens Coccidioides and their relatives.</title>
        <authorList>
            <person name="Sharpton T.J."/>
            <person name="Stajich J.E."/>
            <person name="Rounsley S.D."/>
            <person name="Gardner M.J."/>
            <person name="Wortman J.R."/>
            <person name="Jordar V.S."/>
            <person name="Maiti R."/>
            <person name="Kodira C.D."/>
            <person name="Neafsey D.E."/>
            <person name="Zeng Q."/>
            <person name="Hung C.-Y."/>
            <person name="McMahan C."/>
            <person name="Muszewska A."/>
            <person name="Grynberg M."/>
            <person name="Mandel M.A."/>
            <person name="Kellner E.M."/>
            <person name="Barker B.M."/>
            <person name="Galgiani J.N."/>
            <person name="Orbach M.J."/>
            <person name="Kirkland T.N."/>
            <person name="Cole G.T."/>
            <person name="Henn M.R."/>
            <person name="Birren B.W."/>
            <person name="Taylor J.W."/>
        </authorList>
    </citation>
    <scope>NUCLEOTIDE SEQUENCE [LARGE SCALE GENOMIC DNA]</scope>
    <source>
        <strain evidence="8">RMSCC 3488</strain>
    </source>
</reference>
<dbReference type="Pfam" id="PF00569">
    <property type="entry name" value="ZZ"/>
    <property type="match status" value="2"/>
</dbReference>
<evidence type="ECO:0000313" key="8">
    <source>
        <dbReference type="Proteomes" id="UP000054567"/>
    </source>
</evidence>
<dbReference type="InterPro" id="IPR032350">
    <property type="entry name" value="Nbr1_FW"/>
</dbReference>
<keyword evidence="3" id="KW-0862">Zinc</keyword>
<dbReference type="OrthoDB" id="661148at2759"/>
<accession>A0A0J6F557</accession>
<dbReference type="InterPro" id="IPR000433">
    <property type="entry name" value="Znf_ZZ"/>
</dbReference>
<feature type="compositionally biased region" description="Acidic residues" evidence="5">
    <location>
        <begin position="275"/>
        <end position="295"/>
    </location>
</feature>
<feature type="region of interest" description="Disordered" evidence="5">
    <location>
        <begin position="534"/>
        <end position="568"/>
    </location>
</feature>
<evidence type="ECO:0000256" key="1">
    <source>
        <dbReference type="ARBA" id="ARBA00022723"/>
    </source>
</evidence>
<dbReference type="EMBL" id="DS268109">
    <property type="protein sequence ID" value="KMM64425.1"/>
    <property type="molecule type" value="Genomic_DNA"/>
</dbReference>